<reference evidence="1 2" key="1">
    <citation type="journal article" date="2016" name="Mol. Biol. Evol.">
        <title>Comparative Genomics of Early-Diverging Mushroom-Forming Fungi Provides Insights into the Origins of Lignocellulose Decay Capabilities.</title>
        <authorList>
            <person name="Nagy L.G."/>
            <person name="Riley R."/>
            <person name="Tritt A."/>
            <person name="Adam C."/>
            <person name="Daum C."/>
            <person name="Floudas D."/>
            <person name="Sun H."/>
            <person name="Yadav J.S."/>
            <person name="Pangilinan J."/>
            <person name="Larsson K.H."/>
            <person name="Matsuura K."/>
            <person name="Barry K."/>
            <person name="Labutti K."/>
            <person name="Kuo R."/>
            <person name="Ohm R.A."/>
            <person name="Bhattacharya S.S."/>
            <person name="Shirouzu T."/>
            <person name="Yoshinaga Y."/>
            <person name="Martin F.M."/>
            <person name="Grigoriev I.V."/>
            <person name="Hibbett D.S."/>
        </authorList>
    </citation>
    <scope>NUCLEOTIDE SEQUENCE [LARGE SCALE GENOMIC DNA]</scope>
    <source>
        <strain evidence="1 2">CBS 109695</strain>
    </source>
</reference>
<dbReference type="AlphaFoldDB" id="A0A166C2R4"/>
<dbReference type="OrthoDB" id="3038309at2759"/>
<dbReference type="SUPFAM" id="SSF48452">
    <property type="entry name" value="TPR-like"/>
    <property type="match status" value="1"/>
</dbReference>
<keyword evidence="2" id="KW-1185">Reference proteome</keyword>
<dbReference type="Gene3D" id="1.25.40.10">
    <property type="entry name" value="Tetratricopeptide repeat domain"/>
    <property type="match status" value="1"/>
</dbReference>
<sequence length="342" mass="37823">MVAKRPLSLGALRALHGDTQGLSPEHLLQRFGSVLVGLHGDNETIRILHLSFREFITDRADNSQLTRKFHISEKAHSERLSKLCLQTIVREITSAGISGTGYLLRASNYGPGIPEVTGVSEQLLYSSEYWIDHIYDVEDRNITICEVLREFLTNHNTCWTEIVSFRSVFRGSMAVWRWLEVHAPELKALLCNKLHANTLGSLSNRLSCASRHKEALTATQESVFMLRKLAAERPAAFNADLAMSLGSLSNGLSDLGQRAEALVAIQEAVIFYRALAAERPAAFNADLAGSLNNLSNHLFNLERPAAFNADLAMSLNNLSSHLSNLGRQEEALVAIQEAVILH</sequence>
<evidence type="ECO:0008006" key="3">
    <source>
        <dbReference type="Google" id="ProtNLM"/>
    </source>
</evidence>
<evidence type="ECO:0000313" key="2">
    <source>
        <dbReference type="Proteomes" id="UP000076532"/>
    </source>
</evidence>
<protein>
    <recommendedName>
        <fullName evidence="3">Anaphase-promoting complex subunit 5 domain-containing protein</fullName>
    </recommendedName>
</protein>
<dbReference type="Pfam" id="PF13374">
    <property type="entry name" value="TPR_10"/>
    <property type="match status" value="2"/>
</dbReference>
<dbReference type="EMBL" id="KV417636">
    <property type="protein sequence ID" value="KZP13230.1"/>
    <property type="molecule type" value="Genomic_DNA"/>
</dbReference>
<evidence type="ECO:0000313" key="1">
    <source>
        <dbReference type="EMBL" id="KZP13230.1"/>
    </source>
</evidence>
<organism evidence="1 2">
    <name type="scientific">Athelia psychrophila</name>
    <dbReference type="NCBI Taxonomy" id="1759441"/>
    <lineage>
        <taxon>Eukaryota</taxon>
        <taxon>Fungi</taxon>
        <taxon>Dikarya</taxon>
        <taxon>Basidiomycota</taxon>
        <taxon>Agaricomycotina</taxon>
        <taxon>Agaricomycetes</taxon>
        <taxon>Agaricomycetidae</taxon>
        <taxon>Atheliales</taxon>
        <taxon>Atheliaceae</taxon>
        <taxon>Athelia</taxon>
    </lineage>
</organism>
<name>A0A166C2R4_9AGAM</name>
<dbReference type="InterPro" id="IPR011990">
    <property type="entry name" value="TPR-like_helical_dom_sf"/>
</dbReference>
<accession>A0A166C2R4</accession>
<gene>
    <name evidence="1" type="ORF">FIBSPDRAFT_960774</name>
</gene>
<proteinExistence type="predicted"/>
<dbReference type="Proteomes" id="UP000076532">
    <property type="component" value="Unassembled WGS sequence"/>
</dbReference>